<evidence type="ECO:0000256" key="7">
    <source>
        <dbReference type="ARBA" id="ARBA00023054"/>
    </source>
</evidence>
<comment type="subcellular location">
    <subcellularLocation>
        <location evidence="2">Cytoplasm</location>
        <location evidence="2">Cytoskeleton</location>
        <location evidence="2">Flagellum axoneme</location>
    </subcellularLocation>
    <subcellularLocation>
        <location evidence="1">Nucleus</location>
    </subcellularLocation>
</comment>
<evidence type="ECO:0000256" key="14">
    <source>
        <dbReference type="SAM" id="Coils"/>
    </source>
</evidence>
<evidence type="ECO:0000256" key="9">
    <source>
        <dbReference type="ARBA" id="ARBA00023212"/>
    </source>
</evidence>
<evidence type="ECO:0000256" key="12">
    <source>
        <dbReference type="ARBA" id="ARBA00023273"/>
    </source>
</evidence>
<dbReference type="Proteomes" id="UP001054837">
    <property type="component" value="Unassembled WGS sequence"/>
</dbReference>
<keyword evidence="11" id="KW-0469">Meiosis</keyword>
<sequence length="475" mass="57451">MIELFKEQERQTRLHEEAFQRKQDRAMHDHYKDINKKEKFNETLLQGEKIREDLKRTAQLLQQAKCSENVKFSEENLGKQLGEAKLNGEREEKLRQLLWETSPELKDLKSKILLANVAKDHAMQIAEKQALLKLKRQEEESLAEAGRLEKIAFEADEKKKEMQNFQAKLQYHRDLDELRHFKLRRDSVQEEQLERERKAIDDIKKQIEEEDWQQAKKKIESQKELKKQAEELQRERDKLRLEEKLKDKDLDLKTDEYRKAQELRAKQLEEKKQLSTEQRLQLQEELLSYLENIYSEKLKKQALVTELAIEEKDAKERAKEHEIETKRKKIREELQNVYDMQLYVQKQKQALQKKEEELYRQNLMAKLYKEDKLELMSQHKQRQKKLEHMRIAQAMLDESRKKKAAERALELADMKYQEELESERIRMVKEEKIRFLKEHASELLGYLPKGLIEDNQTIEQLGNEFKKFYFRDNCK</sequence>
<keyword evidence="9" id="KW-0206">Cytoskeleton</keyword>
<gene>
    <name evidence="16" type="primary">Mns1</name>
    <name evidence="16" type="ORF">CDAR_451801</name>
</gene>
<reference evidence="16 17" key="1">
    <citation type="submission" date="2021-06" db="EMBL/GenBank/DDBJ databases">
        <title>Caerostris darwini draft genome.</title>
        <authorList>
            <person name="Kono N."/>
            <person name="Arakawa K."/>
        </authorList>
    </citation>
    <scope>NUCLEOTIDE SEQUENCE [LARGE SCALE GENOMIC DNA]</scope>
</reference>
<evidence type="ECO:0000256" key="2">
    <source>
        <dbReference type="ARBA" id="ARBA00004611"/>
    </source>
</evidence>
<evidence type="ECO:0000256" key="4">
    <source>
        <dbReference type="ARBA" id="ARBA00014813"/>
    </source>
</evidence>
<dbReference type="EMBL" id="BPLQ01013883">
    <property type="protein sequence ID" value="GIY75761.1"/>
    <property type="molecule type" value="Genomic_DNA"/>
</dbReference>
<keyword evidence="7 14" id="KW-0175">Coiled coil</keyword>
<organism evidence="16 17">
    <name type="scientific">Caerostris darwini</name>
    <dbReference type="NCBI Taxonomy" id="1538125"/>
    <lineage>
        <taxon>Eukaryota</taxon>
        <taxon>Metazoa</taxon>
        <taxon>Ecdysozoa</taxon>
        <taxon>Arthropoda</taxon>
        <taxon>Chelicerata</taxon>
        <taxon>Arachnida</taxon>
        <taxon>Araneae</taxon>
        <taxon>Araneomorphae</taxon>
        <taxon>Entelegynae</taxon>
        <taxon>Araneoidea</taxon>
        <taxon>Araneidae</taxon>
        <taxon>Caerostris</taxon>
    </lineage>
</organism>
<dbReference type="InterPro" id="IPR043597">
    <property type="entry name" value="TPH_dom"/>
</dbReference>
<evidence type="ECO:0000256" key="10">
    <source>
        <dbReference type="ARBA" id="ARBA00023242"/>
    </source>
</evidence>
<name>A0AAV4VZM6_9ARAC</name>
<comment type="caution">
    <text evidence="16">The sequence shown here is derived from an EMBL/GenBank/DDBJ whole genome shotgun (WGS) entry which is preliminary data.</text>
</comment>
<dbReference type="PANTHER" id="PTHR19265:SF0">
    <property type="entry name" value="MEIOSIS-SPECIFIC NUCLEAR STRUCTURAL PROTEIN 1"/>
    <property type="match status" value="1"/>
</dbReference>
<protein>
    <recommendedName>
        <fullName evidence="4">Meiosis-specific nuclear structural protein 1</fullName>
    </recommendedName>
</protein>
<feature type="coiled-coil region" evidence="14">
    <location>
        <begin position="148"/>
        <end position="324"/>
    </location>
</feature>
<comment type="function">
    <text evidence="13">Microtubule inner protein (MIP) part of the dynein-decorated doublet microtubules (DMTs) in cilia axoneme, which is required for motile cilia beating. May play a role in the control of meiotic division and germ cell differentiation through regulation of pairing and recombination during meiosis. Required for sperm flagella assembly. May play a role in the assembly and function of the outer dynein arm-docking complex (ODA-DC). ODA-DC mediates outer dynein arms (ODA) binding onto the axonemal doublet microtubules.</text>
</comment>
<dbReference type="InterPro" id="IPR026504">
    <property type="entry name" value="MNS1"/>
</dbReference>
<comment type="similarity">
    <text evidence="3">Belongs to the MNS1 family.</text>
</comment>
<dbReference type="AlphaFoldDB" id="A0AAV4VZM6"/>
<keyword evidence="5" id="KW-0963">Cytoplasm</keyword>
<feature type="domain" description="Trichohyalin-plectin-homology" evidence="15">
    <location>
        <begin position="100"/>
        <end position="449"/>
    </location>
</feature>
<keyword evidence="12" id="KW-0966">Cell projection</keyword>
<evidence type="ECO:0000256" key="11">
    <source>
        <dbReference type="ARBA" id="ARBA00023254"/>
    </source>
</evidence>
<keyword evidence="8" id="KW-0969">Cilium</keyword>
<evidence type="ECO:0000256" key="1">
    <source>
        <dbReference type="ARBA" id="ARBA00004123"/>
    </source>
</evidence>
<keyword evidence="6" id="KW-0282">Flagellum</keyword>
<keyword evidence="17" id="KW-1185">Reference proteome</keyword>
<evidence type="ECO:0000256" key="8">
    <source>
        <dbReference type="ARBA" id="ARBA00023069"/>
    </source>
</evidence>
<accession>A0AAV4VZM6</accession>
<evidence type="ECO:0000313" key="16">
    <source>
        <dbReference type="EMBL" id="GIY75761.1"/>
    </source>
</evidence>
<dbReference type="PANTHER" id="PTHR19265">
    <property type="entry name" value="MEIOSIS-SPECIFIC NUCLEAR STRUCTURAL PROTEIN 1"/>
    <property type="match status" value="1"/>
</dbReference>
<keyword evidence="10" id="KW-0539">Nucleus</keyword>
<evidence type="ECO:0000256" key="13">
    <source>
        <dbReference type="ARBA" id="ARBA00046114"/>
    </source>
</evidence>
<dbReference type="Pfam" id="PF13868">
    <property type="entry name" value="TPH"/>
    <property type="match status" value="1"/>
</dbReference>
<evidence type="ECO:0000256" key="5">
    <source>
        <dbReference type="ARBA" id="ARBA00022490"/>
    </source>
</evidence>
<dbReference type="GO" id="GO:0051321">
    <property type="term" value="P:meiotic cell cycle"/>
    <property type="evidence" value="ECO:0007669"/>
    <property type="project" value="UniProtKB-KW"/>
</dbReference>
<evidence type="ECO:0000256" key="6">
    <source>
        <dbReference type="ARBA" id="ARBA00022846"/>
    </source>
</evidence>
<evidence type="ECO:0000313" key="17">
    <source>
        <dbReference type="Proteomes" id="UP001054837"/>
    </source>
</evidence>
<evidence type="ECO:0000259" key="15">
    <source>
        <dbReference type="Pfam" id="PF13868"/>
    </source>
</evidence>
<evidence type="ECO:0000256" key="3">
    <source>
        <dbReference type="ARBA" id="ARBA00009158"/>
    </source>
</evidence>
<proteinExistence type="inferred from homology"/>
<dbReference type="GO" id="GO:0005634">
    <property type="term" value="C:nucleus"/>
    <property type="evidence" value="ECO:0007669"/>
    <property type="project" value="UniProtKB-SubCell"/>
</dbReference>